<name>A0A8U0NWG4_MUSPF</name>
<feature type="compositionally biased region" description="Pro residues" evidence="1">
    <location>
        <begin position="299"/>
        <end position="308"/>
    </location>
</feature>
<dbReference type="RefSeq" id="XP_012917239.1">
    <property type="nucleotide sequence ID" value="XM_013061785.2"/>
</dbReference>
<evidence type="ECO:0000256" key="1">
    <source>
        <dbReference type="SAM" id="MobiDB-lite"/>
    </source>
</evidence>
<reference evidence="3" key="1">
    <citation type="submission" date="2025-08" db="UniProtKB">
        <authorList>
            <consortium name="RefSeq"/>
        </authorList>
    </citation>
    <scope>IDENTIFICATION</scope>
    <source>
        <tissue evidence="3">Brain</tissue>
    </source>
</reference>
<dbReference type="KEGG" id="mpuf:106006891"/>
<dbReference type="AlphaFoldDB" id="A0A8U0NWG4"/>
<dbReference type="GeneID" id="106006891"/>
<feature type="region of interest" description="Disordered" evidence="1">
    <location>
        <begin position="1"/>
        <end position="47"/>
    </location>
</feature>
<accession>A0A8U0NWG4</accession>
<sequence length="341" mass="35253">MAPASDANQREDILPSMSPGSHSVQMECPHSGPTCPGRQPLPSPSTSALLFPGSHFVQPGVPAWSSSPRCLLSSLPRSLPEFLQIAPCLRGLAGPPSSSAGPSLFLEGSPPPACKETLLSTSSSLSFLLKNSPSEARGLARDPRALKSRPSALPRAAELTAAQATQAAAQGASPSVSTVRGSCKTAISVHGLSSFWSTFPALGLRPEFSHTSVTPHEGPVAGKVGGGVGVCVCQSLLFEFSEAEVKGSARSGVMSPSVDSASRTQPPRFLLPAHPEIALAPCLPPRQPAQPSEATGLPGHPPPRPAWPLCPSTELPTRPAAWGTAMSYAAGGKRVGWYNFD</sequence>
<keyword evidence="2" id="KW-1185">Reference proteome</keyword>
<proteinExistence type="predicted"/>
<dbReference type="Proteomes" id="UP000000715">
    <property type="component" value="Unplaced"/>
</dbReference>
<gene>
    <name evidence="3" type="primary">LOC106006891</name>
</gene>
<protein>
    <submittedName>
        <fullName evidence="3">Uncharacterized protein LOC106006891</fullName>
    </submittedName>
</protein>
<feature type="region of interest" description="Disordered" evidence="1">
    <location>
        <begin position="281"/>
        <end position="312"/>
    </location>
</feature>
<evidence type="ECO:0000313" key="3">
    <source>
        <dbReference type="RefSeq" id="XP_012917239.1"/>
    </source>
</evidence>
<organism evidence="2 3">
    <name type="scientific">Mustela putorius furo</name>
    <name type="common">European domestic ferret</name>
    <name type="synonym">Mustela furo</name>
    <dbReference type="NCBI Taxonomy" id="9669"/>
    <lineage>
        <taxon>Eukaryota</taxon>
        <taxon>Metazoa</taxon>
        <taxon>Chordata</taxon>
        <taxon>Craniata</taxon>
        <taxon>Vertebrata</taxon>
        <taxon>Euteleostomi</taxon>
        <taxon>Mammalia</taxon>
        <taxon>Eutheria</taxon>
        <taxon>Laurasiatheria</taxon>
        <taxon>Carnivora</taxon>
        <taxon>Caniformia</taxon>
        <taxon>Musteloidea</taxon>
        <taxon>Mustelidae</taxon>
        <taxon>Mustelinae</taxon>
        <taxon>Mustela</taxon>
    </lineage>
</organism>
<evidence type="ECO:0000313" key="2">
    <source>
        <dbReference type="Proteomes" id="UP000000715"/>
    </source>
</evidence>